<evidence type="ECO:0000313" key="3">
    <source>
        <dbReference type="Proteomes" id="UP000782312"/>
    </source>
</evidence>
<accession>A0A932MMV0</accession>
<dbReference type="Proteomes" id="UP000782312">
    <property type="component" value="Unassembled WGS sequence"/>
</dbReference>
<organism evidence="2 3">
    <name type="scientific">Tectimicrobiota bacterium</name>
    <dbReference type="NCBI Taxonomy" id="2528274"/>
    <lineage>
        <taxon>Bacteria</taxon>
        <taxon>Pseudomonadati</taxon>
        <taxon>Nitrospinota/Tectimicrobiota group</taxon>
        <taxon>Candidatus Tectimicrobiota</taxon>
    </lineage>
</organism>
<dbReference type="InterPro" id="IPR029149">
    <property type="entry name" value="Creatin/AminoP/Spt16_N"/>
</dbReference>
<dbReference type="AlphaFoldDB" id="A0A932MMV0"/>
<dbReference type="SUPFAM" id="SSF55920">
    <property type="entry name" value="Creatinase/aminopeptidase"/>
    <property type="match status" value="1"/>
</dbReference>
<sequence length="425" mass="47910">MTEAHGMSYPFQATDWINGINMDNLREGRLKRAKTELFEKRKFGAFLSLNEWNTRYITSTYTPMWTTSASGLRYSLLVKGDAQPIVYEQGDIGYHTERFATWLPKGNVKWAITGMGWIARCMGEPAHAAAVKRFVDQIYTELKRQGVEKEVLALDFADPAISAAFEAKGVKTSGDGYLALLDARKHKMPEEVQCLRNTCSVGDAMFEALRQTTRPGVSEHEVLGEVFKACYKSGGEVYSGVFVTSGPYSWPNLRCWTGRRLNPGDVIYMDVYNTSWNGYKTCYYRTFSLGEPSKATKEAYQRAYDWLYDSISVIKPGVTSKEIAEKWPSGPKVWADIGVVHEDQTAGNNWAHGIGLTLYEPPLVWRGCSLDHPMVIEEDMCFAIETQEGDHQGQGVRIEEVLHVTKTGVEILSKWPIKEMTVIDI</sequence>
<reference evidence="2" key="1">
    <citation type="submission" date="2020-07" db="EMBL/GenBank/DDBJ databases">
        <title>Huge and variable diversity of episymbiotic CPR bacteria and DPANN archaea in groundwater ecosystems.</title>
        <authorList>
            <person name="He C.Y."/>
            <person name="Keren R."/>
            <person name="Whittaker M."/>
            <person name="Farag I.F."/>
            <person name="Doudna J."/>
            <person name="Cate J.H.D."/>
            <person name="Banfield J.F."/>
        </authorList>
    </citation>
    <scope>NUCLEOTIDE SEQUENCE</scope>
    <source>
        <strain evidence="2">NC_groundwater_763_Ag_S-0.2um_68_21</strain>
    </source>
</reference>
<proteinExistence type="predicted"/>
<dbReference type="Pfam" id="PF00557">
    <property type="entry name" value="Peptidase_M24"/>
    <property type="match status" value="1"/>
</dbReference>
<dbReference type="CDD" id="cd01066">
    <property type="entry name" value="APP_MetAP"/>
    <property type="match status" value="1"/>
</dbReference>
<keyword evidence="2" id="KW-0031">Aminopeptidase</keyword>
<dbReference type="InterPro" id="IPR036005">
    <property type="entry name" value="Creatinase/aminopeptidase-like"/>
</dbReference>
<keyword evidence="2" id="KW-0378">Hydrolase</keyword>
<dbReference type="PANTHER" id="PTHR46112">
    <property type="entry name" value="AMINOPEPTIDASE"/>
    <property type="match status" value="1"/>
</dbReference>
<evidence type="ECO:0000313" key="2">
    <source>
        <dbReference type="EMBL" id="MBI3128694.1"/>
    </source>
</evidence>
<dbReference type="InterPro" id="IPR000994">
    <property type="entry name" value="Pept_M24"/>
</dbReference>
<dbReference type="Gene3D" id="3.40.350.10">
    <property type="entry name" value="Creatinase/prolidase N-terminal domain"/>
    <property type="match status" value="1"/>
</dbReference>
<dbReference type="PANTHER" id="PTHR46112:SF2">
    <property type="entry name" value="XAA-PRO AMINOPEPTIDASE P-RELATED"/>
    <property type="match status" value="1"/>
</dbReference>
<feature type="domain" description="Peptidase M24" evidence="1">
    <location>
        <begin position="194"/>
        <end position="406"/>
    </location>
</feature>
<evidence type="ECO:0000259" key="1">
    <source>
        <dbReference type="Pfam" id="PF00557"/>
    </source>
</evidence>
<protein>
    <submittedName>
        <fullName evidence="2">Aminopeptidase P family protein</fullName>
    </submittedName>
</protein>
<gene>
    <name evidence="2" type="ORF">HYZ11_13905</name>
</gene>
<dbReference type="GO" id="GO:0004177">
    <property type="term" value="F:aminopeptidase activity"/>
    <property type="evidence" value="ECO:0007669"/>
    <property type="project" value="UniProtKB-KW"/>
</dbReference>
<dbReference type="InterPro" id="IPR050659">
    <property type="entry name" value="Peptidase_M24B"/>
</dbReference>
<dbReference type="EMBL" id="JACPUR010000035">
    <property type="protein sequence ID" value="MBI3128694.1"/>
    <property type="molecule type" value="Genomic_DNA"/>
</dbReference>
<dbReference type="Gene3D" id="3.90.230.10">
    <property type="entry name" value="Creatinase/methionine aminopeptidase superfamily"/>
    <property type="match status" value="1"/>
</dbReference>
<comment type="caution">
    <text evidence="2">The sequence shown here is derived from an EMBL/GenBank/DDBJ whole genome shotgun (WGS) entry which is preliminary data.</text>
</comment>
<name>A0A932MMV0_UNCTE</name>
<keyword evidence="2" id="KW-0645">Protease</keyword>